<dbReference type="AlphaFoldDB" id="A0A5C3QQ32"/>
<sequence>MGNQTSAVRILAPVSFIFDFAAQQYGIFSKPNMLDIHNQNIGAFSPNPYFIPAFFAPQQLLQLFWLYKLTRPGATGTATDPERLSAERYAWIYTLGNFCIGTWMFFWNANQLEISNIFVTINTVSHVAYIATQLPPLNANSTLSITTHLVAKTFAGIGVLDLLHNTSAAYYRGVPPSTMVQALTGMGFIGAAALSDTIFGACLAYDLVALAVGQSGSWRKLLGAYALGTAAVIGARRWM</sequence>
<keyword evidence="2" id="KW-1185">Reference proteome</keyword>
<organism evidence="1 2">
    <name type="scientific">Pterulicium gracile</name>
    <dbReference type="NCBI Taxonomy" id="1884261"/>
    <lineage>
        <taxon>Eukaryota</taxon>
        <taxon>Fungi</taxon>
        <taxon>Dikarya</taxon>
        <taxon>Basidiomycota</taxon>
        <taxon>Agaricomycotina</taxon>
        <taxon>Agaricomycetes</taxon>
        <taxon>Agaricomycetidae</taxon>
        <taxon>Agaricales</taxon>
        <taxon>Pleurotineae</taxon>
        <taxon>Pterulaceae</taxon>
        <taxon>Pterulicium</taxon>
    </lineage>
</organism>
<dbReference type="Proteomes" id="UP000305067">
    <property type="component" value="Unassembled WGS sequence"/>
</dbReference>
<name>A0A5C3QQ32_9AGAR</name>
<accession>A0A5C3QQ32</accession>
<proteinExistence type="predicted"/>
<dbReference type="EMBL" id="ML178819">
    <property type="protein sequence ID" value="TFL04093.1"/>
    <property type="molecule type" value="Genomic_DNA"/>
</dbReference>
<dbReference type="OrthoDB" id="2332199at2759"/>
<gene>
    <name evidence="1" type="ORF">BDV98DRAFT_648834</name>
</gene>
<evidence type="ECO:0000313" key="1">
    <source>
        <dbReference type="EMBL" id="TFL04093.1"/>
    </source>
</evidence>
<evidence type="ECO:0000313" key="2">
    <source>
        <dbReference type="Proteomes" id="UP000305067"/>
    </source>
</evidence>
<reference evidence="1 2" key="1">
    <citation type="journal article" date="2019" name="Nat. Ecol. Evol.">
        <title>Megaphylogeny resolves global patterns of mushroom evolution.</title>
        <authorList>
            <person name="Varga T."/>
            <person name="Krizsan K."/>
            <person name="Foldi C."/>
            <person name="Dima B."/>
            <person name="Sanchez-Garcia M."/>
            <person name="Sanchez-Ramirez S."/>
            <person name="Szollosi G.J."/>
            <person name="Szarkandi J.G."/>
            <person name="Papp V."/>
            <person name="Albert L."/>
            <person name="Andreopoulos W."/>
            <person name="Angelini C."/>
            <person name="Antonin V."/>
            <person name="Barry K.W."/>
            <person name="Bougher N.L."/>
            <person name="Buchanan P."/>
            <person name="Buyck B."/>
            <person name="Bense V."/>
            <person name="Catcheside P."/>
            <person name="Chovatia M."/>
            <person name="Cooper J."/>
            <person name="Damon W."/>
            <person name="Desjardin D."/>
            <person name="Finy P."/>
            <person name="Geml J."/>
            <person name="Haridas S."/>
            <person name="Hughes K."/>
            <person name="Justo A."/>
            <person name="Karasinski D."/>
            <person name="Kautmanova I."/>
            <person name="Kiss B."/>
            <person name="Kocsube S."/>
            <person name="Kotiranta H."/>
            <person name="LaButti K.M."/>
            <person name="Lechner B.E."/>
            <person name="Liimatainen K."/>
            <person name="Lipzen A."/>
            <person name="Lukacs Z."/>
            <person name="Mihaltcheva S."/>
            <person name="Morgado L.N."/>
            <person name="Niskanen T."/>
            <person name="Noordeloos M.E."/>
            <person name="Ohm R.A."/>
            <person name="Ortiz-Santana B."/>
            <person name="Ovrebo C."/>
            <person name="Racz N."/>
            <person name="Riley R."/>
            <person name="Savchenko A."/>
            <person name="Shiryaev A."/>
            <person name="Soop K."/>
            <person name="Spirin V."/>
            <person name="Szebenyi C."/>
            <person name="Tomsovsky M."/>
            <person name="Tulloss R.E."/>
            <person name="Uehling J."/>
            <person name="Grigoriev I.V."/>
            <person name="Vagvolgyi C."/>
            <person name="Papp T."/>
            <person name="Martin F.M."/>
            <person name="Miettinen O."/>
            <person name="Hibbett D.S."/>
            <person name="Nagy L.G."/>
        </authorList>
    </citation>
    <scope>NUCLEOTIDE SEQUENCE [LARGE SCALE GENOMIC DNA]</scope>
    <source>
        <strain evidence="1 2">CBS 309.79</strain>
    </source>
</reference>
<protein>
    <submittedName>
        <fullName evidence="1">Uncharacterized protein</fullName>
    </submittedName>
</protein>